<sequence length="434" mass="46796">MPVRSRGEPGTEKGLEIFCSVEQVAEALGAVSLVDALTSALAAVVKHEGAQLVDGILDPLHPPVHNVDAVVAGVFNQLLHVAPEAGEVGGDARHTHDRAFGWSVAPWLVIRREDAQVAAAHKVIIVQRQHGVGRVQKLRVEDDLDAVRRVVEQLHPANLVQDGIFAVVEHVVSDNRREPVPLHGKETPAQENAVLAGNELLLIRHWVALVPLEGPLEDAAADGLLDNVGGVLQGLDDGLALEGLDGERCGLSGHDDEGHDGHLAVGRLEPVVESRERLDEHVDPLVPEFIPPSGEEVQRVFRFKVVVAVKVAPHEVVDLLLGLLVQVLEFMNRRELCDVEAVGEHAVRLPLQQMLRFKGGDVRDCREDVARMSGGTLDAIPMVDATLSCLGIDVKVLEMVVEINRAGTEVSPQKSGMGGEDGRNVNSSDFHSFT</sequence>
<protein>
    <submittedName>
        <fullName evidence="2">Uncharacterized protein</fullName>
    </submittedName>
</protein>
<gene>
    <name evidence="2" type="ORF">Trco_001214</name>
</gene>
<dbReference type="Proteomes" id="UP000827724">
    <property type="component" value="Unassembled WGS sequence"/>
</dbReference>
<evidence type="ECO:0000313" key="2">
    <source>
        <dbReference type="EMBL" id="KAH6611194.1"/>
    </source>
</evidence>
<proteinExistence type="predicted"/>
<dbReference type="EMBL" id="JAIWOZ010000001">
    <property type="protein sequence ID" value="KAH6611194.1"/>
    <property type="molecule type" value="Genomic_DNA"/>
</dbReference>
<dbReference type="AlphaFoldDB" id="A0A9P8TZR2"/>
<evidence type="ECO:0000313" key="3">
    <source>
        <dbReference type="Proteomes" id="UP000827724"/>
    </source>
</evidence>
<organism evidence="2 3">
    <name type="scientific">Trichoderma cornu-damae</name>
    <dbReference type="NCBI Taxonomy" id="654480"/>
    <lineage>
        <taxon>Eukaryota</taxon>
        <taxon>Fungi</taxon>
        <taxon>Dikarya</taxon>
        <taxon>Ascomycota</taxon>
        <taxon>Pezizomycotina</taxon>
        <taxon>Sordariomycetes</taxon>
        <taxon>Hypocreomycetidae</taxon>
        <taxon>Hypocreales</taxon>
        <taxon>Hypocreaceae</taxon>
        <taxon>Trichoderma</taxon>
    </lineage>
</organism>
<name>A0A9P8TZR2_9HYPO</name>
<feature type="region of interest" description="Disordered" evidence="1">
    <location>
        <begin position="410"/>
        <end position="434"/>
    </location>
</feature>
<evidence type="ECO:0000256" key="1">
    <source>
        <dbReference type="SAM" id="MobiDB-lite"/>
    </source>
</evidence>
<reference evidence="2" key="1">
    <citation type="submission" date="2021-08" db="EMBL/GenBank/DDBJ databases">
        <title>Chromosome-Level Trichoderma cornu-damae using Hi-C Data.</title>
        <authorList>
            <person name="Kim C.S."/>
        </authorList>
    </citation>
    <scope>NUCLEOTIDE SEQUENCE</scope>
    <source>
        <strain evidence="2">KA19-0412C</strain>
    </source>
</reference>
<keyword evidence="3" id="KW-1185">Reference proteome</keyword>
<accession>A0A9P8TZR2</accession>
<feature type="compositionally biased region" description="Polar residues" evidence="1">
    <location>
        <begin position="424"/>
        <end position="434"/>
    </location>
</feature>
<comment type="caution">
    <text evidence="2">The sequence shown here is derived from an EMBL/GenBank/DDBJ whole genome shotgun (WGS) entry which is preliminary data.</text>
</comment>
<dbReference type="OrthoDB" id="10621700at2759"/>